<feature type="transmembrane region" description="Helical" evidence="1">
    <location>
        <begin position="47"/>
        <end position="72"/>
    </location>
</feature>
<dbReference type="EMBL" id="JSWE01000058">
    <property type="protein sequence ID" value="KIE05906.1"/>
    <property type="molecule type" value="Genomic_DNA"/>
</dbReference>
<keyword evidence="3" id="KW-1185">Reference proteome</keyword>
<keyword evidence="1" id="KW-0812">Transmembrane</keyword>
<sequence>MKSIIKYTLLTALRDWLFLGVFLLVMLATTLSAFLGGTAIAEQGMMSAAYIGGITRIIIIIGLTLFVCFHVRRSFENKEVELILTRPISRTKFIISYFVGFMVLTLITIVPIVLMLYILSLAGLITLNLKGLLIWGVSFYLEASVALALAFFAAVVLSSAVFSVLFCFAFYFLSRIFGFFLISINNPHSVAKGSKLSGVMEQILNTIGIVIPRFDMLTKSEWLIYGINDAKQISLFISAVLLYIPFILLMALFDFSKKQF</sequence>
<feature type="transmembrane region" description="Helical" evidence="1">
    <location>
        <begin position="16"/>
        <end position="41"/>
    </location>
</feature>
<dbReference type="Proteomes" id="UP000031258">
    <property type="component" value="Unassembled WGS sequence"/>
</dbReference>
<reference evidence="2 3" key="1">
    <citation type="submission" date="2014-11" db="EMBL/GenBank/DDBJ databases">
        <title>A Rickettsiales Symbiont of Amoebae With Ancient Features.</title>
        <authorList>
            <person name="Schulz F."/>
            <person name="Martijn J."/>
            <person name="Wascher F."/>
            <person name="Kostanjsek R."/>
            <person name="Ettema T.J."/>
            <person name="Horn M."/>
        </authorList>
    </citation>
    <scope>NUCLEOTIDE SEQUENCE [LARGE SCALE GENOMIC DNA]</scope>
    <source>
        <strain evidence="2 3">UWC36</strain>
    </source>
</reference>
<dbReference type="AlphaFoldDB" id="A0A0C1N0R3"/>
<organism evidence="2 3">
    <name type="scientific">Candidatus Jidaibacter acanthamoebae</name>
    <dbReference type="NCBI Taxonomy" id="86105"/>
    <lineage>
        <taxon>Bacteria</taxon>
        <taxon>Pseudomonadati</taxon>
        <taxon>Pseudomonadota</taxon>
        <taxon>Alphaproteobacteria</taxon>
        <taxon>Rickettsiales</taxon>
        <taxon>Candidatus Midichloriaceae</taxon>
        <taxon>Candidatus Jidaibacter</taxon>
    </lineage>
</organism>
<evidence type="ECO:0008006" key="4">
    <source>
        <dbReference type="Google" id="ProtNLM"/>
    </source>
</evidence>
<evidence type="ECO:0000256" key="1">
    <source>
        <dbReference type="SAM" id="Phobius"/>
    </source>
</evidence>
<dbReference type="STRING" id="86105.NF27_CG00860"/>
<accession>A0A0C1N0R3</accession>
<keyword evidence="1" id="KW-1133">Transmembrane helix</keyword>
<evidence type="ECO:0000313" key="2">
    <source>
        <dbReference type="EMBL" id="KIE05906.1"/>
    </source>
</evidence>
<feature type="transmembrane region" description="Helical" evidence="1">
    <location>
        <begin position="132"/>
        <end position="157"/>
    </location>
</feature>
<keyword evidence="1" id="KW-0472">Membrane</keyword>
<protein>
    <recommendedName>
        <fullName evidence="4">ABC transporter permease</fullName>
    </recommendedName>
</protein>
<feature type="transmembrane region" description="Helical" evidence="1">
    <location>
        <begin position="233"/>
        <end position="253"/>
    </location>
</feature>
<evidence type="ECO:0000313" key="3">
    <source>
        <dbReference type="Proteomes" id="UP000031258"/>
    </source>
</evidence>
<dbReference type="OrthoDB" id="8478210at2"/>
<name>A0A0C1N0R3_9RICK</name>
<comment type="caution">
    <text evidence="2">The sequence shown here is derived from an EMBL/GenBank/DDBJ whole genome shotgun (WGS) entry which is preliminary data.</text>
</comment>
<gene>
    <name evidence="2" type="ORF">NF27_CG00860</name>
</gene>
<proteinExistence type="predicted"/>
<feature type="transmembrane region" description="Helical" evidence="1">
    <location>
        <begin position="164"/>
        <end position="184"/>
    </location>
</feature>
<dbReference type="RefSeq" id="WP_039455164.1">
    <property type="nucleotide sequence ID" value="NZ_JSWE01000058.1"/>
</dbReference>
<feature type="transmembrane region" description="Helical" evidence="1">
    <location>
        <begin position="93"/>
        <end position="120"/>
    </location>
</feature>